<reference evidence="17" key="1">
    <citation type="submission" date="2022-12" db="EMBL/GenBank/DDBJ databases">
        <authorList>
            <person name="Alioto T."/>
            <person name="Alioto T."/>
            <person name="Gomez Garrido J."/>
        </authorList>
    </citation>
    <scope>NUCLEOTIDE SEQUENCE</scope>
</reference>
<evidence type="ECO:0000256" key="2">
    <source>
        <dbReference type="ARBA" id="ARBA00009271"/>
    </source>
</evidence>
<dbReference type="EMBL" id="OX395129">
    <property type="protein sequence ID" value="CAI5773613.1"/>
    <property type="molecule type" value="Genomic_DNA"/>
</dbReference>
<keyword evidence="3" id="KW-0813">Transport</keyword>
<feature type="repeat" description="WD" evidence="13">
    <location>
        <begin position="472"/>
        <end position="495"/>
    </location>
</feature>
<dbReference type="CDD" id="cd00200">
    <property type="entry name" value="WD40"/>
    <property type="match status" value="1"/>
</dbReference>
<dbReference type="Gene3D" id="2.130.10.10">
    <property type="entry name" value="YVTN repeat-like/Quinoprotein amine dehydrogenase"/>
    <property type="match status" value="2"/>
</dbReference>
<feature type="domain" description="Autophagy-related protein 16" evidence="16">
    <location>
        <begin position="20"/>
        <end position="214"/>
    </location>
</feature>
<evidence type="ECO:0000256" key="6">
    <source>
        <dbReference type="ARBA" id="ARBA00022737"/>
    </source>
</evidence>
<evidence type="ECO:0000256" key="10">
    <source>
        <dbReference type="ARBA" id="ARBA00068248"/>
    </source>
</evidence>
<evidence type="ECO:0000256" key="1">
    <source>
        <dbReference type="ARBA" id="ARBA00004514"/>
    </source>
</evidence>
<proteinExistence type="inferred from homology"/>
<comment type="subcellular location">
    <subcellularLocation>
        <location evidence="1">Cytoplasm</location>
        <location evidence="1">Cytosol</location>
    </subcellularLocation>
</comment>
<gene>
    <name evidence="17" type="ORF">PODLI_1B011244</name>
</gene>
<keyword evidence="18" id="KW-1185">Reference proteome</keyword>
<dbReference type="InterPro" id="IPR045160">
    <property type="entry name" value="ATG16"/>
</dbReference>
<feature type="repeat" description="WD" evidence="13">
    <location>
        <begin position="553"/>
        <end position="582"/>
    </location>
</feature>
<evidence type="ECO:0000256" key="7">
    <source>
        <dbReference type="ARBA" id="ARBA00022927"/>
    </source>
</evidence>
<dbReference type="SUPFAM" id="SSF50978">
    <property type="entry name" value="WD40 repeat-like"/>
    <property type="match status" value="1"/>
</dbReference>
<feature type="repeat" description="WD" evidence="13">
    <location>
        <begin position="373"/>
        <end position="407"/>
    </location>
</feature>
<dbReference type="FunFam" id="2.130.10.10:FF:000199">
    <property type="entry name" value="autophagy-related protein 16-2 isoform X1"/>
    <property type="match status" value="1"/>
</dbReference>
<dbReference type="GO" id="GO:0005829">
    <property type="term" value="C:cytosol"/>
    <property type="evidence" value="ECO:0007669"/>
    <property type="project" value="UniProtKB-SubCell"/>
</dbReference>
<dbReference type="Proteomes" id="UP001178461">
    <property type="component" value="Chromosome 4"/>
</dbReference>
<evidence type="ECO:0000313" key="17">
    <source>
        <dbReference type="EMBL" id="CAI5773613.1"/>
    </source>
</evidence>
<evidence type="ECO:0000256" key="11">
    <source>
        <dbReference type="ARBA" id="ARBA00076331"/>
    </source>
</evidence>
<evidence type="ECO:0000256" key="8">
    <source>
        <dbReference type="ARBA" id="ARBA00023054"/>
    </source>
</evidence>
<comment type="function">
    <text evidence="9">May play a role in regulating epithelial homeostasis in an ATG16L1-dependent manner.</text>
</comment>
<dbReference type="AlphaFoldDB" id="A0AA35KB23"/>
<evidence type="ECO:0000256" key="4">
    <source>
        <dbReference type="ARBA" id="ARBA00022490"/>
    </source>
</evidence>
<evidence type="ECO:0000313" key="18">
    <source>
        <dbReference type="Proteomes" id="UP001178461"/>
    </source>
</evidence>
<dbReference type="InterPro" id="IPR015943">
    <property type="entry name" value="WD40/YVTN_repeat-like_dom_sf"/>
</dbReference>
<feature type="repeat" description="WD" evidence="13">
    <location>
        <begin position="415"/>
        <end position="456"/>
    </location>
</feature>
<keyword evidence="5 13" id="KW-0853">WD repeat</keyword>
<evidence type="ECO:0000256" key="9">
    <source>
        <dbReference type="ARBA" id="ARBA00053879"/>
    </source>
</evidence>
<dbReference type="PANTHER" id="PTHR19878">
    <property type="entry name" value="AUTOPHAGY PROTEIN 16-LIKE"/>
    <property type="match status" value="1"/>
</dbReference>
<dbReference type="InterPro" id="IPR013923">
    <property type="entry name" value="Autophagy-rel_prot_16_dom"/>
</dbReference>
<keyword evidence="6" id="KW-0677">Repeat</keyword>
<dbReference type="InterPro" id="IPR036322">
    <property type="entry name" value="WD40_repeat_dom_sf"/>
</dbReference>
<dbReference type="InterPro" id="IPR001680">
    <property type="entry name" value="WD40_rpt"/>
</dbReference>
<dbReference type="PROSITE" id="PS50294">
    <property type="entry name" value="WD_REPEATS_REGION"/>
    <property type="match status" value="3"/>
</dbReference>
<name>A0AA35KB23_9SAUR</name>
<keyword evidence="8 14" id="KW-0175">Coiled coil</keyword>
<evidence type="ECO:0000256" key="15">
    <source>
        <dbReference type="SAM" id="MobiDB-lite"/>
    </source>
</evidence>
<evidence type="ECO:0000256" key="5">
    <source>
        <dbReference type="ARBA" id="ARBA00022574"/>
    </source>
</evidence>
<dbReference type="PROSITE" id="PS00678">
    <property type="entry name" value="WD_REPEATS_1"/>
    <property type="match status" value="1"/>
</dbReference>
<dbReference type="PROSITE" id="PS50082">
    <property type="entry name" value="WD_REPEATS_2"/>
    <property type="match status" value="6"/>
</dbReference>
<dbReference type="InterPro" id="IPR020472">
    <property type="entry name" value="WD40_PAC1"/>
</dbReference>
<dbReference type="GO" id="GO:0000045">
    <property type="term" value="P:autophagosome assembly"/>
    <property type="evidence" value="ECO:0007669"/>
    <property type="project" value="InterPro"/>
</dbReference>
<protein>
    <recommendedName>
        <fullName evidence="10">Protein Atg16l2</fullName>
    </recommendedName>
    <alternativeName>
        <fullName evidence="11">APG16-like 2</fullName>
    </alternativeName>
    <alternativeName>
        <fullName evidence="12">Autophagy-related protein 16-2</fullName>
    </alternativeName>
</protein>
<evidence type="ECO:0000256" key="12">
    <source>
        <dbReference type="ARBA" id="ARBA00082487"/>
    </source>
</evidence>
<feature type="repeat" description="WD" evidence="13">
    <location>
        <begin position="329"/>
        <end position="370"/>
    </location>
</feature>
<feature type="region of interest" description="Disordered" evidence="15">
    <location>
        <begin position="243"/>
        <end position="267"/>
    </location>
</feature>
<comment type="similarity">
    <text evidence="2">Belongs to the WD repeat ATG16 family.</text>
</comment>
<dbReference type="SMART" id="SM00320">
    <property type="entry name" value="WD40"/>
    <property type="match status" value="7"/>
</dbReference>
<keyword evidence="4" id="KW-0963">Cytoplasm</keyword>
<evidence type="ECO:0000259" key="16">
    <source>
        <dbReference type="Pfam" id="PF08614"/>
    </source>
</evidence>
<dbReference type="PRINTS" id="PR00320">
    <property type="entry name" value="GPROTEINBRPT"/>
</dbReference>
<dbReference type="Pfam" id="PF00400">
    <property type="entry name" value="WD40"/>
    <property type="match status" value="7"/>
</dbReference>
<accession>A0AA35KB23</accession>
<evidence type="ECO:0000256" key="3">
    <source>
        <dbReference type="ARBA" id="ARBA00022448"/>
    </source>
</evidence>
<dbReference type="GO" id="GO:0034274">
    <property type="term" value="C:Atg12-Atg5-Atg16 complex"/>
    <property type="evidence" value="ECO:0007669"/>
    <property type="project" value="UniProtKB-ARBA"/>
</dbReference>
<organism evidence="17 18">
    <name type="scientific">Podarcis lilfordi</name>
    <name type="common">Lilford's wall lizard</name>
    <dbReference type="NCBI Taxonomy" id="74358"/>
    <lineage>
        <taxon>Eukaryota</taxon>
        <taxon>Metazoa</taxon>
        <taxon>Chordata</taxon>
        <taxon>Craniata</taxon>
        <taxon>Vertebrata</taxon>
        <taxon>Euteleostomi</taxon>
        <taxon>Lepidosauria</taxon>
        <taxon>Squamata</taxon>
        <taxon>Bifurcata</taxon>
        <taxon>Unidentata</taxon>
        <taxon>Episquamata</taxon>
        <taxon>Laterata</taxon>
        <taxon>Lacertibaenia</taxon>
        <taxon>Lacertidae</taxon>
        <taxon>Podarcis</taxon>
    </lineage>
</organism>
<sequence length="616" mass="69071">MAESGGGGGGRLCRRCWKRHIVRQLQQRDRAQKARFLDLVEAYNKLLEKSNLENLTAKLQAKSLDNLRGFPPRPIEETTDCFLGAVLGSAETTETLKGIHERHLAELESINGELAYSIYEWNLQLQAKDAELEEQRGRLAGLSGHVSELECEHRLLQEQVEELSRRTVAMKEDYVSLHQRYLQQDGEFRRAAERGLELLRCFMQKKAEAAEHRNKALERAKQDRLAKELKKAARTPVGIKVEPEEGKADEQKMLHRDTQGEPGEKAWKRPFRSASATSMTLTRYVGVFKGLFDFRMKRGSSFSNPSEERYYYIPSCVAACLPSRVSDEQEGHASEINAARFSPNSSVLATGGADKLIRLWNVAGGRMEKMKTLEGANGGITSVEFDPSGFHVLAATYNNAAQLWKVDDCRFKEVLTGHTDKVTAARFRATRHQAVTGSRDRTVKEWDLTKGACYRTIDVFSYCNDIVCCDTFIISGHHDKTIRFWDSRDPRCTQVIPVEGKVTSLSISPDQMHLLSCSRDNALKVIDLRMHNIRQVFRAEGFKCGSDGTKAVFSPDKSYALVGSADGALYLWNMETGKLETSLPGVHSSPVNAVAWSPSGAYIGSVDRGRKVVLWS</sequence>
<feature type="repeat" description="WD" evidence="13">
    <location>
        <begin position="587"/>
        <end position="616"/>
    </location>
</feature>
<feature type="coiled-coil region" evidence="14">
    <location>
        <begin position="146"/>
        <end position="173"/>
    </location>
</feature>
<evidence type="ECO:0000256" key="14">
    <source>
        <dbReference type="SAM" id="Coils"/>
    </source>
</evidence>
<keyword evidence="7" id="KW-0653">Protein transport</keyword>
<dbReference type="GO" id="GO:0015031">
    <property type="term" value="P:protein transport"/>
    <property type="evidence" value="ECO:0007669"/>
    <property type="project" value="UniProtKB-KW"/>
</dbReference>
<dbReference type="InterPro" id="IPR019775">
    <property type="entry name" value="WD40_repeat_CS"/>
</dbReference>
<evidence type="ECO:0000256" key="13">
    <source>
        <dbReference type="PROSITE-ProRule" id="PRU00221"/>
    </source>
</evidence>
<dbReference type="PANTHER" id="PTHR19878:SF7">
    <property type="entry name" value="PROTEIN ATG16L2"/>
    <property type="match status" value="1"/>
</dbReference>
<dbReference type="Pfam" id="PF08614">
    <property type="entry name" value="ATG16"/>
    <property type="match status" value="1"/>
</dbReference>